<protein>
    <submittedName>
        <fullName evidence="2">DUF4307 domain-containing protein</fullName>
    </submittedName>
</protein>
<organism evidence="2 3">
    <name type="scientific">Nocardioides iriomotensis</name>
    <dbReference type="NCBI Taxonomy" id="715784"/>
    <lineage>
        <taxon>Bacteria</taxon>
        <taxon>Bacillati</taxon>
        <taxon>Actinomycetota</taxon>
        <taxon>Actinomycetes</taxon>
        <taxon>Propionibacteriales</taxon>
        <taxon>Nocardioidaceae</taxon>
        <taxon>Nocardioides</taxon>
    </lineage>
</organism>
<comment type="caution">
    <text evidence="2">The sequence shown here is derived from an EMBL/GenBank/DDBJ whole genome shotgun (WGS) entry which is preliminary data.</text>
</comment>
<dbReference type="EMBL" id="SDPU01000012">
    <property type="protein sequence ID" value="RYU14230.1"/>
    <property type="molecule type" value="Genomic_DNA"/>
</dbReference>
<evidence type="ECO:0000256" key="1">
    <source>
        <dbReference type="SAM" id="Phobius"/>
    </source>
</evidence>
<keyword evidence="1" id="KW-0812">Transmembrane</keyword>
<gene>
    <name evidence="2" type="ORF">ETU37_04825</name>
</gene>
<evidence type="ECO:0000313" key="2">
    <source>
        <dbReference type="EMBL" id="RYU14230.1"/>
    </source>
</evidence>
<keyword evidence="1" id="KW-1133">Transmembrane helix</keyword>
<dbReference type="OrthoDB" id="3826498at2"/>
<dbReference type="Proteomes" id="UP000291189">
    <property type="component" value="Unassembled WGS sequence"/>
</dbReference>
<dbReference type="InterPro" id="IPR025443">
    <property type="entry name" value="DUF4307"/>
</dbReference>
<reference evidence="2 3" key="1">
    <citation type="submission" date="2019-01" db="EMBL/GenBank/DDBJ databases">
        <title>Nocardioides guangzhouensis sp. nov., an actinobacterium isolated from soil.</title>
        <authorList>
            <person name="Fu Y."/>
            <person name="Cai Y."/>
            <person name="Lin Z."/>
            <person name="Chen P."/>
        </authorList>
    </citation>
    <scope>NUCLEOTIDE SEQUENCE [LARGE SCALE GENOMIC DNA]</scope>
    <source>
        <strain evidence="2 3">NBRC 105384</strain>
    </source>
</reference>
<sequence>MTDLAERYGSPSATRRRVVVAVVVVLAGAALAWLGWVILVQGRPLVQSDLVGFEPVDEHAVSATFTVVRRDEDVAASCLLRAVAADHAIVGELDVAVGPGGRATETLERTVRTERAATSVDVVGCTADGQPRRR</sequence>
<dbReference type="RefSeq" id="WP_129985856.1">
    <property type="nucleotide sequence ID" value="NZ_SDPU01000012.1"/>
</dbReference>
<feature type="transmembrane region" description="Helical" evidence="1">
    <location>
        <begin position="18"/>
        <end position="39"/>
    </location>
</feature>
<dbReference type="AlphaFoldDB" id="A0A4Q5J6E6"/>
<accession>A0A4Q5J6E6</accession>
<keyword evidence="1" id="KW-0472">Membrane</keyword>
<proteinExistence type="predicted"/>
<name>A0A4Q5J6E6_9ACTN</name>
<dbReference type="Pfam" id="PF14155">
    <property type="entry name" value="DUF4307"/>
    <property type="match status" value="1"/>
</dbReference>
<keyword evidence="3" id="KW-1185">Reference proteome</keyword>
<evidence type="ECO:0000313" key="3">
    <source>
        <dbReference type="Proteomes" id="UP000291189"/>
    </source>
</evidence>